<proteinExistence type="predicted"/>
<accession>A0ABQ6HRZ8</accession>
<dbReference type="Proteomes" id="UP001157109">
    <property type="component" value="Unassembled WGS sequence"/>
</dbReference>
<protein>
    <submittedName>
        <fullName evidence="1">Uncharacterized protein</fullName>
    </submittedName>
</protein>
<evidence type="ECO:0000313" key="2">
    <source>
        <dbReference type="Proteomes" id="UP001157109"/>
    </source>
</evidence>
<organism evidence="1 2">
    <name type="scientific">Arsenicicoccus piscis</name>
    <dbReference type="NCBI Taxonomy" id="673954"/>
    <lineage>
        <taxon>Bacteria</taxon>
        <taxon>Bacillati</taxon>
        <taxon>Actinomycetota</taxon>
        <taxon>Actinomycetes</taxon>
        <taxon>Micrococcales</taxon>
        <taxon>Intrasporangiaceae</taxon>
        <taxon>Arsenicicoccus</taxon>
    </lineage>
</organism>
<name>A0ABQ6HRZ8_9MICO</name>
<reference evidence="2" key="1">
    <citation type="journal article" date="2019" name="Int. J. Syst. Evol. Microbiol.">
        <title>The Global Catalogue of Microorganisms (GCM) 10K type strain sequencing project: providing services to taxonomists for standard genome sequencing and annotation.</title>
        <authorList>
            <consortium name="The Broad Institute Genomics Platform"/>
            <consortium name="The Broad Institute Genome Sequencing Center for Infectious Disease"/>
            <person name="Wu L."/>
            <person name="Ma J."/>
        </authorList>
    </citation>
    <scope>NUCLEOTIDE SEQUENCE [LARGE SCALE GENOMIC DNA]</scope>
    <source>
        <strain evidence="2">NBRC 105830</strain>
    </source>
</reference>
<sequence length="50" mass="5874">MAILTAYGHIEYDDHRSSELNKRTIYTLTALRRPEGWRFVAYQNTSLGTR</sequence>
<evidence type="ECO:0000313" key="1">
    <source>
        <dbReference type="EMBL" id="GMA21253.1"/>
    </source>
</evidence>
<comment type="caution">
    <text evidence="1">The sequence shown here is derived from an EMBL/GenBank/DDBJ whole genome shotgun (WGS) entry which is preliminary data.</text>
</comment>
<dbReference type="Gene3D" id="3.10.450.50">
    <property type="match status" value="1"/>
</dbReference>
<gene>
    <name evidence="1" type="ORF">GCM10025862_32740</name>
</gene>
<keyword evidence="2" id="KW-1185">Reference proteome</keyword>
<dbReference type="EMBL" id="BSUJ01000001">
    <property type="protein sequence ID" value="GMA21253.1"/>
    <property type="molecule type" value="Genomic_DNA"/>
</dbReference>